<dbReference type="Pfam" id="PF05147">
    <property type="entry name" value="LANC_like"/>
    <property type="match status" value="1"/>
</dbReference>
<dbReference type="SMART" id="SM01260">
    <property type="entry name" value="LANC_like"/>
    <property type="match status" value="1"/>
</dbReference>
<dbReference type="Gene3D" id="1.50.10.20">
    <property type="match status" value="1"/>
</dbReference>
<organism evidence="3 4">
    <name type="scientific">Niastella vici</name>
    <dbReference type="NCBI Taxonomy" id="1703345"/>
    <lineage>
        <taxon>Bacteria</taxon>
        <taxon>Pseudomonadati</taxon>
        <taxon>Bacteroidota</taxon>
        <taxon>Chitinophagia</taxon>
        <taxon>Chitinophagales</taxon>
        <taxon>Chitinophagaceae</taxon>
        <taxon>Niastella</taxon>
    </lineage>
</organism>
<dbReference type="InterPro" id="IPR007822">
    <property type="entry name" value="LANC-like"/>
</dbReference>
<dbReference type="CDD" id="cd04793">
    <property type="entry name" value="LanC"/>
    <property type="match status" value="1"/>
</dbReference>
<feature type="transmembrane region" description="Helical" evidence="2">
    <location>
        <begin position="21"/>
        <end position="39"/>
    </location>
</feature>
<evidence type="ECO:0008006" key="5">
    <source>
        <dbReference type="Google" id="ProtNLM"/>
    </source>
</evidence>
<gene>
    <name evidence="3" type="ORF">A3860_05355</name>
</gene>
<evidence type="ECO:0000313" key="3">
    <source>
        <dbReference type="EMBL" id="OQP61146.1"/>
    </source>
</evidence>
<reference evidence="3 4" key="1">
    <citation type="submission" date="2016-03" db="EMBL/GenBank/DDBJ databases">
        <title>Niastella vici sp. nov., isolated from farmland soil.</title>
        <authorList>
            <person name="Chen L."/>
            <person name="Wang D."/>
            <person name="Yang S."/>
            <person name="Wang G."/>
        </authorList>
    </citation>
    <scope>NUCLEOTIDE SEQUENCE [LARGE SCALE GENOMIC DNA]</scope>
    <source>
        <strain evidence="3 4">DJ57</strain>
    </source>
</reference>
<dbReference type="PANTHER" id="PTHR12736:SF7">
    <property type="entry name" value="LANC-LIKE PROTEIN 3"/>
    <property type="match status" value="1"/>
</dbReference>
<dbReference type="PANTHER" id="PTHR12736">
    <property type="entry name" value="LANC-LIKE PROTEIN"/>
    <property type="match status" value="1"/>
</dbReference>
<dbReference type="GO" id="GO:0046872">
    <property type="term" value="F:metal ion binding"/>
    <property type="evidence" value="ECO:0007669"/>
    <property type="project" value="UniProtKB-KW"/>
</dbReference>
<dbReference type="AlphaFoldDB" id="A0A1V9FSC0"/>
<name>A0A1V9FSC0_9BACT</name>
<evidence type="ECO:0000256" key="2">
    <source>
        <dbReference type="SAM" id="Phobius"/>
    </source>
</evidence>
<feature type="binding site" evidence="1">
    <location>
        <position position="243"/>
    </location>
    <ligand>
        <name>Zn(2+)</name>
        <dbReference type="ChEBI" id="CHEBI:29105"/>
    </ligand>
</feature>
<sequence length="394" mass="43733">MRIALERIADDSKTYKPKRCPVGLFSGKAGMALFYAYLYRWSGDQDHFEQFSLLLDECLAGMGNATMGSSFVGGIAGVSWLVRHLIDIELLEESSLDSLEVVEKYILKSLARDKETKRFEIFRGLTGKGLCFLEGPMTAAGQEGIEQILTILQSGAIPTDGGIAWTTKSWRGDELYFDLGIPHGVTGIILFLCRVSRTNIQRDLVLELIDGAVRWLLAQEKHMGIGYFPHIVGREFAGRLAWCYGDMCVATALLAAAEVLSLPPLKEKAIGILDKEVGRNIDSARVFKHPRYNIHDRGLCHGTAGIALCFNSFYKKTGIESLRGARDYWTDITLSIKKTGIGKGIGGYIFPSTSDKNIWQKNPYVLDGALGVGLSYLTLLNEDQLPWERMFLLC</sequence>
<feature type="binding site" evidence="1">
    <location>
        <position position="300"/>
    </location>
    <ligand>
        <name>Zn(2+)</name>
        <dbReference type="ChEBI" id="CHEBI:29105"/>
    </ligand>
</feature>
<dbReference type="STRING" id="1703345.A3860_05355"/>
<dbReference type="Proteomes" id="UP000192796">
    <property type="component" value="Unassembled WGS sequence"/>
</dbReference>
<keyword evidence="4" id="KW-1185">Reference proteome</keyword>
<dbReference type="EMBL" id="LVYD01000058">
    <property type="protein sequence ID" value="OQP61146.1"/>
    <property type="molecule type" value="Genomic_DNA"/>
</dbReference>
<dbReference type="PRINTS" id="PR01955">
    <property type="entry name" value="LANCFRANKIA"/>
</dbReference>
<dbReference type="InterPro" id="IPR033889">
    <property type="entry name" value="LanC"/>
</dbReference>
<protein>
    <recommendedName>
        <fullName evidence="5">Lanthionine synthetase</fullName>
    </recommendedName>
</protein>
<comment type="caution">
    <text evidence="3">The sequence shown here is derived from an EMBL/GenBank/DDBJ whole genome shotgun (WGS) entry which is preliminary data.</text>
</comment>
<keyword evidence="1" id="KW-0862">Zinc</keyword>
<dbReference type="SUPFAM" id="SSF158745">
    <property type="entry name" value="LanC-like"/>
    <property type="match status" value="1"/>
</dbReference>
<feature type="binding site" evidence="1">
    <location>
        <position position="301"/>
    </location>
    <ligand>
        <name>Zn(2+)</name>
        <dbReference type="ChEBI" id="CHEBI:29105"/>
    </ligand>
</feature>
<evidence type="ECO:0000313" key="4">
    <source>
        <dbReference type="Proteomes" id="UP000192796"/>
    </source>
</evidence>
<keyword evidence="2" id="KW-0472">Membrane</keyword>
<dbReference type="GO" id="GO:0031179">
    <property type="term" value="P:peptide modification"/>
    <property type="evidence" value="ECO:0007669"/>
    <property type="project" value="InterPro"/>
</dbReference>
<keyword evidence="1" id="KW-0479">Metal-binding</keyword>
<evidence type="ECO:0000256" key="1">
    <source>
        <dbReference type="PIRSR" id="PIRSR607822-1"/>
    </source>
</evidence>
<keyword evidence="2" id="KW-0812">Transmembrane</keyword>
<dbReference type="PRINTS" id="PR01950">
    <property type="entry name" value="LANCSUPER"/>
</dbReference>
<dbReference type="GO" id="GO:0005886">
    <property type="term" value="C:plasma membrane"/>
    <property type="evidence" value="ECO:0007669"/>
    <property type="project" value="TreeGrafter"/>
</dbReference>
<proteinExistence type="predicted"/>
<accession>A0A1V9FSC0</accession>
<keyword evidence="2" id="KW-1133">Transmembrane helix</keyword>